<protein>
    <submittedName>
        <fullName evidence="1">Uncharacterized protein</fullName>
    </submittedName>
</protein>
<name>A0AA38LF51_TAXCH</name>
<reference evidence="1 2" key="1">
    <citation type="journal article" date="2021" name="Nat. Plants">
        <title>The Taxus genome provides insights into paclitaxel biosynthesis.</title>
        <authorList>
            <person name="Xiong X."/>
            <person name="Gou J."/>
            <person name="Liao Q."/>
            <person name="Li Y."/>
            <person name="Zhou Q."/>
            <person name="Bi G."/>
            <person name="Li C."/>
            <person name="Du R."/>
            <person name="Wang X."/>
            <person name="Sun T."/>
            <person name="Guo L."/>
            <person name="Liang H."/>
            <person name="Lu P."/>
            <person name="Wu Y."/>
            <person name="Zhang Z."/>
            <person name="Ro D.K."/>
            <person name="Shang Y."/>
            <person name="Huang S."/>
            <person name="Yan J."/>
        </authorList>
    </citation>
    <scope>NUCLEOTIDE SEQUENCE [LARGE SCALE GENOMIC DNA]</scope>
    <source>
        <strain evidence="1">Ta-2019</strain>
    </source>
</reference>
<dbReference type="Proteomes" id="UP000824469">
    <property type="component" value="Unassembled WGS sequence"/>
</dbReference>
<proteinExistence type="predicted"/>
<organism evidence="1 2">
    <name type="scientific">Taxus chinensis</name>
    <name type="common">Chinese yew</name>
    <name type="synonym">Taxus wallichiana var. chinensis</name>
    <dbReference type="NCBI Taxonomy" id="29808"/>
    <lineage>
        <taxon>Eukaryota</taxon>
        <taxon>Viridiplantae</taxon>
        <taxon>Streptophyta</taxon>
        <taxon>Embryophyta</taxon>
        <taxon>Tracheophyta</taxon>
        <taxon>Spermatophyta</taxon>
        <taxon>Pinopsida</taxon>
        <taxon>Pinidae</taxon>
        <taxon>Conifers II</taxon>
        <taxon>Cupressales</taxon>
        <taxon>Taxaceae</taxon>
        <taxon>Taxus</taxon>
    </lineage>
</organism>
<accession>A0AA38LF51</accession>
<gene>
    <name evidence="1" type="ORF">KI387_021364</name>
</gene>
<feature type="non-terminal residue" evidence="1">
    <location>
        <position position="1"/>
    </location>
</feature>
<comment type="caution">
    <text evidence="1">The sequence shown here is derived from an EMBL/GenBank/DDBJ whole genome shotgun (WGS) entry which is preliminary data.</text>
</comment>
<keyword evidence="2" id="KW-1185">Reference proteome</keyword>
<dbReference type="EMBL" id="JAHRHJ020000004">
    <property type="protein sequence ID" value="KAH9319595.1"/>
    <property type="molecule type" value="Genomic_DNA"/>
</dbReference>
<feature type="non-terminal residue" evidence="1">
    <location>
        <position position="149"/>
    </location>
</feature>
<evidence type="ECO:0000313" key="1">
    <source>
        <dbReference type="EMBL" id="KAH9319595.1"/>
    </source>
</evidence>
<dbReference type="AlphaFoldDB" id="A0AA38LF51"/>
<evidence type="ECO:0000313" key="2">
    <source>
        <dbReference type="Proteomes" id="UP000824469"/>
    </source>
</evidence>
<sequence>YMGQDTKGFWRHKQEDVERVSCISTIASVKRLKDIVKVSSLGSRNNLDLSSSMILHQDDGPIFQRSLKKDTRKATTHEGKVFLNADLNSEFLSVMGSPWHEAYMQAMLNDVFMIRIEGSIEGEHVGIGDGMSRLQAWDFDIGYVKGKHN</sequence>